<reference evidence="2" key="1">
    <citation type="submission" date="2014-10" db="EMBL/GenBank/DDBJ databases">
        <authorList>
            <person name="King R."/>
        </authorList>
    </citation>
    <scope>NUCLEOTIDE SEQUENCE [LARGE SCALE GENOMIC DNA]</scope>
    <source>
        <strain evidence="2">A3/5</strain>
    </source>
</reference>
<sequence length="115" mass="12727">MTNTTPTICAHRILRVPRSFVNASWSAKASTYNYYTLHVEQTGYAETKAKTKRDVHDWRSLLSDIDASGLQQIEANRHVTSIPLAVLGRYQLCNAAPGHSPNPAPNKNKTNTCCA</sequence>
<keyword evidence="2" id="KW-1185">Reference proteome</keyword>
<proteinExistence type="predicted"/>
<dbReference type="EMBL" id="LN649232">
    <property type="protein sequence ID" value="CEI39110.1"/>
    <property type="molecule type" value="Genomic_DNA"/>
</dbReference>
<dbReference type="AlphaFoldDB" id="A0A2L2SQB9"/>
<name>A0A2L2SQB9_9HYPO</name>
<evidence type="ECO:0000313" key="2">
    <source>
        <dbReference type="Proteomes" id="UP000245910"/>
    </source>
</evidence>
<evidence type="ECO:0000313" key="1">
    <source>
        <dbReference type="EMBL" id="CEI39110.1"/>
    </source>
</evidence>
<accession>A0A2L2SQB9</accession>
<protein>
    <submittedName>
        <fullName evidence="1">Uncharacterized protein</fullName>
    </submittedName>
</protein>
<dbReference type="Proteomes" id="UP000245910">
    <property type="component" value="Chromosome IIII"/>
</dbReference>
<organism evidence="1 2">
    <name type="scientific">Fusarium venenatum</name>
    <dbReference type="NCBI Taxonomy" id="56646"/>
    <lineage>
        <taxon>Eukaryota</taxon>
        <taxon>Fungi</taxon>
        <taxon>Dikarya</taxon>
        <taxon>Ascomycota</taxon>
        <taxon>Pezizomycotina</taxon>
        <taxon>Sordariomycetes</taxon>
        <taxon>Hypocreomycetidae</taxon>
        <taxon>Hypocreales</taxon>
        <taxon>Nectriaceae</taxon>
        <taxon>Fusarium</taxon>
    </lineage>
</organism>